<feature type="compositionally biased region" description="Polar residues" evidence="7">
    <location>
        <begin position="26"/>
        <end position="45"/>
    </location>
</feature>
<feature type="compositionally biased region" description="Basic and acidic residues" evidence="7">
    <location>
        <begin position="79"/>
        <end position="97"/>
    </location>
</feature>
<evidence type="ECO:0000259" key="8">
    <source>
        <dbReference type="PROSITE" id="PS50048"/>
    </source>
</evidence>
<comment type="caution">
    <text evidence="9">The sequence shown here is derived from an EMBL/GenBank/DDBJ whole genome shotgun (WGS) entry which is preliminary data.</text>
</comment>
<keyword evidence="10" id="KW-1185">Reference proteome</keyword>
<keyword evidence="2" id="KW-0862">Zinc</keyword>
<dbReference type="PANTHER" id="PTHR36206">
    <property type="entry name" value="ASPERCRYPTIN BIOSYNTHESIS CLUSTER-SPECIFIC TRANSCRIPTION REGULATOR ATNN-RELATED"/>
    <property type="match status" value="1"/>
</dbReference>
<dbReference type="GO" id="GO:0003677">
    <property type="term" value="F:DNA binding"/>
    <property type="evidence" value="ECO:0007669"/>
    <property type="project" value="UniProtKB-KW"/>
</dbReference>
<dbReference type="InterPro" id="IPR001138">
    <property type="entry name" value="Zn2Cys6_DnaBD"/>
</dbReference>
<feature type="region of interest" description="Disordered" evidence="7">
    <location>
        <begin position="299"/>
        <end position="340"/>
    </location>
</feature>
<dbReference type="InterPro" id="IPR052360">
    <property type="entry name" value="Transcr_Regulatory_Proteins"/>
</dbReference>
<keyword evidence="3" id="KW-0805">Transcription regulation</keyword>
<sequence length="340" mass="37421">MPAFNPTPYGLKEKNAESFAPAFTSVNGRTSISPISNEAKPTQPTEPAAWSQPLDNGYRSSSDSVSPTISSGNRSPESLSKRTHAEFDEDSQARRSPADSGSGRGHPSGPYHPMSREETPRMEHPQQHTLAPLDRSEAERRWATEPREMPQNGYQDLQHRQPRPTEPVQNSLPPVSYASMGPMGSPSSRDEERVTETTRAGVQVELKKRKRQFANRTKTGCGTCRNRKKKCDEAKPECNNCTRGGFVCQGYANKIPWPKNGVTKPPPPLQAKSGLAAEVASVYARCPICNQIHIPHCDPPARQSIYPENPVPTGGEGARNRPITVEEHERKPPAPSSWGM</sequence>
<dbReference type="SMART" id="SM00066">
    <property type="entry name" value="GAL4"/>
    <property type="match status" value="1"/>
</dbReference>
<dbReference type="PROSITE" id="PS50048">
    <property type="entry name" value="ZN2_CY6_FUNGAL_2"/>
    <property type="match status" value="1"/>
</dbReference>
<evidence type="ECO:0000256" key="4">
    <source>
        <dbReference type="ARBA" id="ARBA00023125"/>
    </source>
</evidence>
<evidence type="ECO:0000313" key="10">
    <source>
        <dbReference type="Proteomes" id="UP001140560"/>
    </source>
</evidence>
<accession>A0A9W8Y3V6</accession>
<evidence type="ECO:0000256" key="1">
    <source>
        <dbReference type="ARBA" id="ARBA00022723"/>
    </source>
</evidence>
<keyword evidence="5" id="KW-0804">Transcription</keyword>
<name>A0A9W8Y3V6_9PLEO</name>
<feature type="compositionally biased region" description="Basic and acidic residues" evidence="7">
    <location>
        <begin position="114"/>
        <end position="126"/>
    </location>
</feature>
<protein>
    <recommendedName>
        <fullName evidence="8">Zn(2)-C6 fungal-type domain-containing protein</fullName>
    </recommendedName>
</protein>
<dbReference type="Pfam" id="PF00172">
    <property type="entry name" value="Zn_clus"/>
    <property type="match status" value="1"/>
</dbReference>
<evidence type="ECO:0000313" key="9">
    <source>
        <dbReference type="EMBL" id="KAJ4365007.1"/>
    </source>
</evidence>
<proteinExistence type="predicted"/>
<dbReference type="PANTHER" id="PTHR36206:SF12">
    <property type="entry name" value="ASPERCRYPTIN BIOSYNTHESIS CLUSTER-SPECIFIC TRANSCRIPTION REGULATOR ATNN-RELATED"/>
    <property type="match status" value="1"/>
</dbReference>
<dbReference type="SUPFAM" id="SSF57701">
    <property type="entry name" value="Zn2/Cys6 DNA-binding domain"/>
    <property type="match status" value="1"/>
</dbReference>
<evidence type="ECO:0000256" key="6">
    <source>
        <dbReference type="ARBA" id="ARBA00023242"/>
    </source>
</evidence>
<evidence type="ECO:0000256" key="2">
    <source>
        <dbReference type="ARBA" id="ARBA00022833"/>
    </source>
</evidence>
<feature type="region of interest" description="Disordered" evidence="7">
    <location>
        <begin position="26"/>
        <end position="202"/>
    </location>
</feature>
<dbReference type="GO" id="GO:0000981">
    <property type="term" value="F:DNA-binding transcription factor activity, RNA polymerase II-specific"/>
    <property type="evidence" value="ECO:0007669"/>
    <property type="project" value="InterPro"/>
</dbReference>
<organism evidence="9 10">
    <name type="scientific">Neocucurbitaria cava</name>
    <dbReference type="NCBI Taxonomy" id="798079"/>
    <lineage>
        <taxon>Eukaryota</taxon>
        <taxon>Fungi</taxon>
        <taxon>Dikarya</taxon>
        <taxon>Ascomycota</taxon>
        <taxon>Pezizomycotina</taxon>
        <taxon>Dothideomycetes</taxon>
        <taxon>Pleosporomycetidae</taxon>
        <taxon>Pleosporales</taxon>
        <taxon>Pleosporineae</taxon>
        <taxon>Cucurbitariaceae</taxon>
        <taxon>Neocucurbitaria</taxon>
    </lineage>
</organism>
<dbReference type="PROSITE" id="PS00463">
    <property type="entry name" value="ZN2_CY6_FUNGAL_1"/>
    <property type="match status" value="1"/>
</dbReference>
<feature type="domain" description="Zn(2)-C6 fungal-type" evidence="8">
    <location>
        <begin position="220"/>
        <end position="248"/>
    </location>
</feature>
<dbReference type="AlphaFoldDB" id="A0A9W8Y3V6"/>
<keyword evidence="6" id="KW-0539">Nucleus</keyword>
<dbReference type="Gene3D" id="4.10.240.10">
    <property type="entry name" value="Zn(2)-C6 fungal-type DNA-binding domain"/>
    <property type="match status" value="1"/>
</dbReference>
<dbReference type="CDD" id="cd00067">
    <property type="entry name" value="GAL4"/>
    <property type="match status" value="1"/>
</dbReference>
<gene>
    <name evidence="9" type="ORF">N0V83_008623</name>
</gene>
<reference evidence="9" key="1">
    <citation type="submission" date="2022-10" db="EMBL/GenBank/DDBJ databases">
        <title>Tapping the CABI collections for fungal endophytes: first genome assemblies for Collariella, Neodidymelliopsis, Ascochyta clinopodiicola, Didymella pomorum, Didymosphaeria variabile, Neocosmospora piperis and Neocucurbitaria cava.</title>
        <authorList>
            <person name="Hill R."/>
        </authorList>
    </citation>
    <scope>NUCLEOTIDE SEQUENCE</scope>
    <source>
        <strain evidence="9">IMI 356814</strain>
    </source>
</reference>
<feature type="compositionally biased region" description="Basic and acidic residues" evidence="7">
    <location>
        <begin position="134"/>
        <end position="148"/>
    </location>
</feature>
<dbReference type="GO" id="GO:0008270">
    <property type="term" value="F:zinc ion binding"/>
    <property type="evidence" value="ECO:0007669"/>
    <property type="project" value="InterPro"/>
</dbReference>
<dbReference type="Proteomes" id="UP001140560">
    <property type="component" value="Unassembled WGS sequence"/>
</dbReference>
<dbReference type="InterPro" id="IPR036864">
    <property type="entry name" value="Zn2-C6_fun-type_DNA-bd_sf"/>
</dbReference>
<dbReference type="OrthoDB" id="25818at2759"/>
<keyword evidence="1" id="KW-0479">Metal-binding</keyword>
<evidence type="ECO:0000256" key="7">
    <source>
        <dbReference type="SAM" id="MobiDB-lite"/>
    </source>
</evidence>
<keyword evidence="4" id="KW-0238">DNA-binding</keyword>
<feature type="compositionally biased region" description="Low complexity" evidence="7">
    <location>
        <begin position="60"/>
        <end position="71"/>
    </location>
</feature>
<dbReference type="EMBL" id="JAPEUY010000016">
    <property type="protein sequence ID" value="KAJ4365007.1"/>
    <property type="molecule type" value="Genomic_DNA"/>
</dbReference>
<evidence type="ECO:0000256" key="5">
    <source>
        <dbReference type="ARBA" id="ARBA00023163"/>
    </source>
</evidence>
<evidence type="ECO:0000256" key="3">
    <source>
        <dbReference type="ARBA" id="ARBA00023015"/>
    </source>
</evidence>